<comment type="similarity">
    <text evidence="1 4">Belongs to the short-chain dehydrogenases/reductases (SDR) family.</text>
</comment>
<organism evidence="5 6">
    <name type="scientific">Aspergillus leporis</name>
    <dbReference type="NCBI Taxonomy" id="41062"/>
    <lineage>
        <taxon>Eukaryota</taxon>
        <taxon>Fungi</taxon>
        <taxon>Dikarya</taxon>
        <taxon>Ascomycota</taxon>
        <taxon>Pezizomycotina</taxon>
        <taxon>Eurotiomycetes</taxon>
        <taxon>Eurotiomycetidae</taxon>
        <taxon>Eurotiales</taxon>
        <taxon>Aspergillaceae</taxon>
        <taxon>Aspergillus</taxon>
        <taxon>Aspergillus subgen. Circumdati</taxon>
    </lineage>
</organism>
<dbReference type="PRINTS" id="PR00080">
    <property type="entry name" value="SDRFAMILY"/>
</dbReference>
<evidence type="ECO:0000256" key="1">
    <source>
        <dbReference type="ARBA" id="ARBA00006484"/>
    </source>
</evidence>
<dbReference type="Pfam" id="PF00106">
    <property type="entry name" value="adh_short"/>
    <property type="match status" value="1"/>
</dbReference>
<dbReference type="EMBL" id="ML732175">
    <property type="protein sequence ID" value="KAB8076858.1"/>
    <property type="molecule type" value="Genomic_DNA"/>
</dbReference>
<dbReference type="SUPFAM" id="SSF51735">
    <property type="entry name" value="NAD(P)-binding Rossmann-fold domains"/>
    <property type="match status" value="1"/>
</dbReference>
<dbReference type="PANTHER" id="PTHR44169:SF6">
    <property type="entry name" value="NADPH-DEPENDENT 1-ACYLDIHYDROXYACETONE PHOSPHATE REDUCTASE"/>
    <property type="match status" value="1"/>
</dbReference>
<dbReference type="PROSITE" id="PS00061">
    <property type="entry name" value="ADH_SHORT"/>
    <property type="match status" value="1"/>
</dbReference>
<dbReference type="Proteomes" id="UP000326565">
    <property type="component" value="Unassembled WGS sequence"/>
</dbReference>
<dbReference type="Gene3D" id="3.40.50.720">
    <property type="entry name" value="NAD(P)-binding Rossmann-like Domain"/>
    <property type="match status" value="1"/>
</dbReference>
<dbReference type="InterPro" id="IPR002347">
    <property type="entry name" value="SDR_fam"/>
</dbReference>
<keyword evidence="2" id="KW-0521">NADP</keyword>
<keyword evidence="6" id="KW-1185">Reference proteome</keyword>
<dbReference type="AlphaFoldDB" id="A0A5N5X7W7"/>
<dbReference type="PRINTS" id="PR00081">
    <property type="entry name" value="GDHRDH"/>
</dbReference>
<name>A0A5N5X7W7_9EURO</name>
<dbReference type="GO" id="GO:0005783">
    <property type="term" value="C:endoplasmic reticulum"/>
    <property type="evidence" value="ECO:0007669"/>
    <property type="project" value="TreeGrafter"/>
</dbReference>
<dbReference type="GO" id="GO:0044550">
    <property type="term" value="P:secondary metabolite biosynthetic process"/>
    <property type="evidence" value="ECO:0007669"/>
    <property type="project" value="UniProtKB-ARBA"/>
</dbReference>
<evidence type="ECO:0000313" key="6">
    <source>
        <dbReference type="Proteomes" id="UP000326565"/>
    </source>
</evidence>
<dbReference type="PANTHER" id="PTHR44169">
    <property type="entry name" value="NADPH-DEPENDENT 1-ACYLDIHYDROXYACETONE PHOSPHATE REDUCTASE"/>
    <property type="match status" value="1"/>
</dbReference>
<protein>
    <submittedName>
        <fullName evidence="5">Oxidoreductase</fullName>
    </submittedName>
</protein>
<evidence type="ECO:0000256" key="4">
    <source>
        <dbReference type="RuleBase" id="RU000363"/>
    </source>
</evidence>
<dbReference type="OrthoDB" id="2102561at2759"/>
<dbReference type="InterPro" id="IPR036291">
    <property type="entry name" value="NAD(P)-bd_dom_sf"/>
</dbReference>
<evidence type="ECO:0000313" key="5">
    <source>
        <dbReference type="EMBL" id="KAB8076858.1"/>
    </source>
</evidence>
<dbReference type="InterPro" id="IPR020904">
    <property type="entry name" value="Sc_DH/Rdtase_CS"/>
</dbReference>
<reference evidence="5 6" key="1">
    <citation type="submission" date="2019-04" db="EMBL/GenBank/DDBJ databases">
        <title>Friends and foes A comparative genomics study of 23 Aspergillus species from section Flavi.</title>
        <authorList>
            <consortium name="DOE Joint Genome Institute"/>
            <person name="Kjaerbolling I."/>
            <person name="Vesth T."/>
            <person name="Frisvad J.C."/>
            <person name="Nybo J.L."/>
            <person name="Theobald S."/>
            <person name="Kildgaard S."/>
            <person name="Isbrandt T."/>
            <person name="Kuo A."/>
            <person name="Sato A."/>
            <person name="Lyhne E.K."/>
            <person name="Kogle M.E."/>
            <person name="Wiebenga A."/>
            <person name="Kun R.S."/>
            <person name="Lubbers R.J."/>
            <person name="Makela M.R."/>
            <person name="Barry K."/>
            <person name="Chovatia M."/>
            <person name="Clum A."/>
            <person name="Daum C."/>
            <person name="Haridas S."/>
            <person name="He G."/>
            <person name="LaButti K."/>
            <person name="Lipzen A."/>
            <person name="Mondo S."/>
            <person name="Riley R."/>
            <person name="Salamov A."/>
            <person name="Simmons B.A."/>
            <person name="Magnuson J.K."/>
            <person name="Henrissat B."/>
            <person name="Mortensen U.H."/>
            <person name="Larsen T.O."/>
            <person name="Devries R.P."/>
            <person name="Grigoriev I.V."/>
            <person name="Machida M."/>
            <person name="Baker S.E."/>
            <person name="Andersen M.R."/>
        </authorList>
    </citation>
    <scope>NUCLEOTIDE SEQUENCE [LARGE SCALE GENOMIC DNA]</scope>
    <source>
        <strain evidence="5 6">CBS 151.66</strain>
    </source>
</reference>
<dbReference type="GO" id="GO:0004806">
    <property type="term" value="F:triacylglycerol lipase activity"/>
    <property type="evidence" value="ECO:0007669"/>
    <property type="project" value="TreeGrafter"/>
</dbReference>
<dbReference type="GO" id="GO:0019433">
    <property type="term" value="P:triglyceride catabolic process"/>
    <property type="evidence" value="ECO:0007669"/>
    <property type="project" value="TreeGrafter"/>
</dbReference>
<dbReference type="GO" id="GO:0006654">
    <property type="term" value="P:phosphatidic acid biosynthetic process"/>
    <property type="evidence" value="ECO:0007669"/>
    <property type="project" value="TreeGrafter"/>
</dbReference>
<sequence length="280" mass="29545">MHPKTILITGCSAHGIGAALAHSLAQKGHHIIATARNPSKIPESLTSLSNVTPLQVDVTSTTSVLEAVKVVEDRGAGLDVLVNNAGSGYTIPLLDADLETAQQVYDANVWGVLRMVQGFSNLLVKSSGRVINVSSVGAVVNTPWIGIYSSSKSSLMTLSETLRLELAPLGVAVLTIMVGTVTTTFHANEPEVTLPPTSRYAAIKDTISRWATGQAGPKGCSVTEFAESIVDDVLGEKGVVWRGPNSAAVRFVSRWCPAWLLDQMMSGGQGLDQLAKSVKK</sequence>
<dbReference type="GO" id="GO:0005811">
    <property type="term" value="C:lipid droplet"/>
    <property type="evidence" value="ECO:0007669"/>
    <property type="project" value="TreeGrafter"/>
</dbReference>
<dbReference type="GO" id="GO:0000140">
    <property type="term" value="F:acylglycerone-phosphate reductase (NADP+) activity"/>
    <property type="evidence" value="ECO:0007669"/>
    <property type="project" value="TreeGrafter"/>
</dbReference>
<evidence type="ECO:0000256" key="2">
    <source>
        <dbReference type="ARBA" id="ARBA00022857"/>
    </source>
</evidence>
<accession>A0A5N5X7W7</accession>
<dbReference type="CDD" id="cd05374">
    <property type="entry name" value="17beta-HSD-like_SDR_c"/>
    <property type="match status" value="1"/>
</dbReference>
<evidence type="ECO:0000256" key="3">
    <source>
        <dbReference type="ARBA" id="ARBA00023002"/>
    </source>
</evidence>
<gene>
    <name evidence="5" type="ORF">BDV29DRAFT_75327</name>
</gene>
<proteinExistence type="inferred from homology"/>
<keyword evidence="3" id="KW-0560">Oxidoreductase</keyword>